<feature type="transmembrane region" description="Helical" evidence="6">
    <location>
        <begin position="127"/>
        <end position="144"/>
    </location>
</feature>
<feature type="transmembrane region" description="Helical" evidence="6">
    <location>
        <begin position="84"/>
        <end position="107"/>
    </location>
</feature>
<dbReference type="PANTHER" id="PTHR47720">
    <property type="entry name" value="AQUAPORIN SIP2-1-RELATED"/>
    <property type="match status" value="1"/>
</dbReference>
<feature type="transmembrane region" description="Helical" evidence="6">
    <location>
        <begin position="165"/>
        <end position="187"/>
    </location>
</feature>
<comment type="similarity">
    <text evidence="5">Belongs to the MIP/aquaporin (TC 1.A.8) family.</text>
</comment>
<comment type="subcellular location">
    <subcellularLocation>
        <location evidence="1">Membrane</location>
        <topology evidence="1">Multi-pass membrane protein</topology>
    </subcellularLocation>
</comment>
<evidence type="ECO:0000256" key="1">
    <source>
        <dbReference type="ARBA" id="ARBA00004141"/>
    </source>
</evidence>
<comment type="caution">
    <text evidence="7">The sequence shown here is derived from an EMBL/GenBank/DDBJ whole genome shotgun (WGS) entry which is preliminary data.</text>
</comment>
<keyword evidence="3 6" id="KW-1133">Transmembrane helix</keyword>
<dbReference type="EMBL" id="JAUJYN010000001">
    <property type="protein sequence ID" value="KAK1279763.1"/>
    <property type="molecule type" value="Genomic_DNA"/>
</dbReference>
<name>A0AAV9BS86_ACOGR</name>
<keyword evidence="2 5" id="KW-0812">Transmembrane</keyword>
<protein>
    <submittedName>
        <fullName evidence="7">Aquaporin SIP2-1</fullName>
    </submittedName>
</protein>
<evidence type="ECO:0000256" key="6">
    <source>
        <dbReference type="SAM" id="Phobius"/>
    </source>
</evidence>
<evidence type="ECO:0000313" key="7">
    <source>
        <dbReference type="EMBL" id="KAK1279763.1"/>
    </source>
</evidence>
<feature type="transmembrane region" description="Helical" evidence="6">
    <location>
        <begin position="45"/>
        <end position="63"/>
    </location>
</feature>
<reference evidence="7" key="1">
    <citation type="journal article" date="2023" name="Nat. Commun.">
        <title>Diploid and tetraploid genomes of Acorus and the evolution of monocots.</title>
        <authorList>
            <person name="Ma L."/>
            <person name="Liu K.W."/>
            <person name="Li Z."/>
            <person name="Hsiao Y.Y."/>
            <person name="Qi Y."/>
            <person name="Fu T."/>
            <person name="Tang G.D."/>
            <person name="Zhang D."/>
            <person name="Sun W.H."/>
            <person name="Liu D.K."/>
            <person name="Li Y."/>
            <person name="Chen G.Z."/>
            <person name="Liu X.D."/>
            <person name="Liao X.Y."/>
            <person name="Jiang Y.T."/>
            <person name="Yu X."/>
            <person name="Hao Y."/>
            <person name="Huang J."/>
            <person name="Zhao X.W."/>
            <person name="Ke S."/>
            <person name="Chen Y.Y."/>
            <person name="Wu W.L."/>
            <person name="Hsu J.L."/>
            <person name="Lin Y.F."/>
            <person name="Huang M.D."/>
            <person name="Li C.Y."/>
            <person name="Huang L."/>
            <person name="Wang Z.W."/>
            <person name="Zhao X."/>
            <person name="Zhong W.Y."/>
            <person name="Peng D.H."/>
            <person name="Ahmad S."/>
            <person name="Lan S."/>
            <person name="Zhang J.S."/>
            <person name="Tsai W.C."/>
            <person name="Van de Peer Y."/>
            <person name="Liu Z.J."/>
        </authorList>
    </citation>
    <scope>NUCLEOTIDE SEQUENCE</scope>
    <source>
        <strain evidence="7">SCP</strain>
    </source>
</reference>
<gene>
    <name evidence="7" type="ORF">QJS04_geneDACA015047</name>
</gene>
<dbReference type="Gene3D" id="1.20.1080.10">
    <property type="entry name" value="Glycerol uptake facilitator protein"/>
    <property type="match status" value="1"/>
</dbReference>
<dbReference type="InterPro" id="IPR000425">
    <property type="entry name" value="MIP"/>
</dbReference>
<evidence type="ECO:0000256" key="4">
    <source>
        <dbReference type="ARBA" id="ARBA00023136"/>
    </source>
</evidence>
<sequence>MDEFRLIISDLVMSFMWVCSGALIKILVYHVLGWGFQAKGEALKVSLYVVVMFFFAWFGKVSRGGSYNPLSVLSQAISGRFSDFVFTLFGRIPAQVIGSIIGVRLIIATFPEVGKGPRLNVDIHHGALVEGLLTLSIVMISQFLRNGHSGFFMKTWISSLSKLSLHIIGSDLTGGCMNPASVFGWAFARGDHITKEHWFVYWLAPVEATLLGVWIFSLLSKPQKQKRQEKQPDKTIKAD</sequence>
<evidence type="ECO:0000313" key="8">
    <source>
        <dbReference type="Proteomes" id="UP001179952"/>
    </source>
</evidence>
<dbReference type="GO" id="GO:0015267">
    <property type="term" value="F:channel activity"/>
    <property type="evidence" value="ECO:0007669"/>
    <property type="project" value="InterPro"/>
</dbReference>
<evidence type="ECO:0000256" key="3">
    <source>
        <dbReference type="ARBA" id="ARBA00022989"/>
    </source>
</evidence>
<keyword evidence="4 6" id="KW-0472">Membrane</keyword>
<organism evidence="7 8">
    <name type="scientific">Acorus gramineus</name>
    <name type="common">Dwarf sweet flag</name>
    <dbReference type="NCBI Taxonomy" id="55184"/>
    <lineage>
        <taxon>Eukaryota</taxon>
        <taxon>Viridiplantae</taxon>
        <taxon>Streptophyta</taxon>
        <taxon>Embryophyta</taxon>
        <taxon>Tracheophyta</taxon>
        <taxon>Spermatophyta</taxon>
        <taxon>Magnoliopsida</taxon>
        <taxon>Liliopsida</taxon>
        <taxon>Acoraceae</taxon>
        <taxon>Acorus</taxon>
    </lineage>
</organism>
<dbReference type="InterPro" id="IPR023271">
    <property type="entry name" value="Aquaporin-like"/>
</dbReference>
<evidence type="ECO:0000256" key="2">
    <source>
        <dbReference type="ARBA" id="ARBA00022692"/>
    </source>
</evidence>
<dbReference type="GO" id="GO:0016020">
    <property type="term" value="C:membrane"/>
    <property type="evidence" value="ECO:0007669"/>
    <property type="project" value="UniProtKB-SubCell"/>
</dbReference>
<proteinExistence type="inferred from homology"/>
<evidence type="ECO:0000256" key="5">
    <source>
        <dbReference type="RuleBase" id="RU000477"/>
    </source>
</evidence>
<keyword evidence="5" id="KW-0813">Transport</keyword>
<dbReference type="InterPro" id="IPR044226">
    <property type="entry name" value="SIP2-1-like"/>
</dbReference>
<dbReference type="SUPFAM" id="SSF81338">
    <property type="entry name" value="Aquaporin-like"/>
    <property type="match status" value="1"/>
</dbReference>
<keyword evidence="8" id="KW-1185">Reference proteome</keyword>
<dbReference type="PANTHER" id="PTHR47720:SF1">
    <property type="entry name" value="AQUAPORIN SIP2-1-RELATED"/>
    <property type="match status" value="1"/>
</dbReference>
<feature type="transmembrane region" description="Helical" evidence="6">
    <location>
        <begin position="199"/>
        <end position="219"/>
    </location>
</feature>
<accession>A0AAV9BS86</accession>
<feature type="transmembrane region" description="Helical" evidence="6">
    <location>
        <begin position="12"/>
        <end position="33"/>
    </location>
</feature>
<dbReference type="Proteomes" id="UP001179952">
    <property type="component" value="Unassembled WGS sequence"/>
</dbReference>
<dbReference type="PRINTS" id="PR00783">
    <property type="entry name" value="MINTRINSICP"/>
</dbReference>
<reference evidence="7" key="2">
    <citation type="submission" date="2023-06" db="EMBL/GenBank/DDBJ databases">
        <authorList>
            <person name="Ma L."/>
            <person name="Liu K.-W."/>
            <person name="Li Z."/>
            <person name="Hsiao Y.-Y."/>
            <person name="Qi Y."/>
            <person name="Fu T."/>
            <person name="Tang G."/>
            <person name="Zhang D."/>
            <person name="Sun W.-H."/>
            <person name="Liu D.-K."/>
            <person name="Li Y."/>
            <person name="Chen G.-Z."/>
            <person name="Liu X.-D."/>
            <person name="Liao X.-Y."/>
            <person name="Jiang Y.-T."/>
            <person name="Yu X."/>
            <person name="Hao Y."/>
            <person name="Huang J."/>
            <person name="Zhao X.-W."/>
            <person name="Ke S."/>
            <person name="Chen Y.-Y."/>
            <person name="Wu W.-L."/>
            <person name="Hsu J.-L."/>
            <person name="Lin Y.-F."/>
            <person name="Huang M.-D."/>
            <person name="Li C.-Y."/>
            <person name="Huang L."/>
            <person name="Wang Z.-W."/>
            <person name="Zhao X."/>
            <person name="Zhong W.-Y."/>
            <person name="Peng D.-H."/>
            <person name="Ahmad S."/>
            <person name="Lan S."/>
            <person name="Zhang J.-S."/>
            <person name="Tsai W.-C."/>
            <person name="Van De Peer Y."/>
            <person name="Liu Z.-J."/>
        </authorList>
    </citation>
    <scope>NUCLEOTIDE SEQUENCE</scope>
    <source>
        <strain evidence="7">SCP</strain>
        <tissue evidence="7">Leaves</tissue>
    </source>
</reference>
<dbReference type="Pfam" id="PF00230">
    <property type="entry name" value="MIP"/>
    <property type="match status" value="1"/>
</dbReference>
<dbReference type="AlphaFoldDB" id="A0AAV9BS86"/>